<dbReference type="Pfam" id="PF07603">
    <property type="entry name" value="Lcl_C"/>
    <property type="match status" value="1"/>
</dbReference>
<dbReference type="InterPro" id="IPR011460">
    <property type="entry name" value="Lcl_C"/>
</dbReference>
<feature type="non-terminal residue" evidence="2">
    <location>
        <position position="1"/>
    </location>
</feature>
<proteinExistence type="predicted"/>
<reference evidence="2" key="1">
    <citation type="journal article" date="2014" name="Front. Microbiol.">
        <title>High frequency of phylogenetically diverse reductive dehalogenase-homologous genes in deep subseafloor sedimentary metagenomes.</title>
        <authorList>
            <person name="Kawai M."/>
            <person name="Futagami T."/>
            <person name="Toyoda A."/>
            <person name="Takaki Y."/>
            <person name="Nishi S."/>
            <person name="Hori S."/>
            <person name="Arai W."/>
            <person name="Tsubouchi T."/>
            <person name="Morono Y."/>
            <person name="Uchiyama I."/>
            <person name="Ito T."/>
            <person name="Fujiyama A."/>
            <person name="Inagaki F."/>
            <person name="Takami H."/>
        </authorList>
    </citation>
    <scope>NUCLEOTIDE SEQUENCE</scope>
    <source>
        <strain evidence="2">Expedition CK06-06</strain>
    </source>
</reference>
<organism evidence="2">
    <name type="scientific">marine sediment metagenome</name>
    <dbReference type="NCBI Taxonomy" id="412755"/>
    <lineage>
        <taxon>unclassified sequences</taxon>
        <taxon>metagenomes</taxon>
        <taxon>ecological metagenomes</taxon>
    </lineage>
</organism>
<gene>
    <name evidence="2" type="ORF">S03H2_17145</name>
</gene>
<dbReference type="EMBL" id="BARU01008820">
    <property type="protein sequence ID" value="GAH45389.1"/>
    <property type="molecule type" value="Genomic_DNA"/>
</dbReference>
<protein>
    <recommendedName>
        <fullName evidence="1">Lcl C-terminal domain-containing protein</fullName>
    </recommendedName>
</protein>
<comment type="caution">
    <text evidence="2">The sequence shown here is derived from an EMBL/GenBank/DDBJ whole genome shotgun (WGS) entry which is preliminary data.</text>
</comment>
<dbReference type="PANTHER" id="PTHR35812">
    <property type="entry name" value="LIPOPROTEIN"/>
    <property type="match status" value="1"/>
</dbReference>
<accession>X1GUV8</accession>
<sequence>QALLYPLTFPFLPPVNKVEKDHKYAAGRLIGTLVAPPPQGIPKTGQTVSYRDGDDGDLEKGYPVTPPWLVDNEDGTITDKATGLMWVKDPINNPGAPFAGITNWYNAIDRCNTLVFATYDDWRLPNKKELLSIVDFGRFNMAIDPIFPNCGTYYWLSTTRADITSNAWRIYFHTGQTLSFLKGNATGTYARPVRLGVPAD</sequence>
<evidence type="ECO:0000259" key="1">
    <source>
        <dbReference type="Pfam" id="PF07603"/>
    </source>
</evidence>
<dbReference type="AlphaFoldDB" id="X1GUV8"/>
<dbReference type="PANTHER" id="PTHR35812:SF1">
    <property type="entry name" value="LIPOPROTEIN"/>
    <property type="match status" value="1"/>
</dbReference>
<evidence type="ECO:0000313" key="2">
    <source>
        <dbReference type="EMBL" id="GAH45389.1"/>
    </source>
</evidence>
<name>X1GUV8_9ZZZZ</name>
<feature type="domain" description="Lcl C-terminal" evidence="1">
    <location>
        <begin position="75"/>
        <end position="194"/>
    </location>
</feature>